<gene>
    <name evidence="1" type="ORF">LCPAC101_03560</name>
</gene>
<proteinExistence type="predicted"/>
<dbReference type="EMBL" id="MK500461">
    <property type="protein sequence ID" value="QBK90071.1"/>
    <property type="molecule type" value="Genomic_DNA"/>
</dbReference>
<reference evidence="1" key="1">
    <citation type="journal article" date="2019" name="MBio">
        <title>Virus Genomes from Deep Sea Sediments Expand the Ocean Megavirome and Support Independent Origins of Viral Gigantism.</title>
        <authorList>
            <person name="Backstrom D."/>
            <person name="Yutin N."/>
            <person name="Jorgensen S.L."/>
            <person name="Dharamshi J."/>
            <person name="Homa F."/>
            <person name="Zaremba-Niedwiedzka K."/>
            <person name="Spang A."/>
            <person name="Wolf Y.I."/>
            <person name="Koonin E.V."/>
            <person name="Ettema T.J."/>
        </authorList>
    </citation>
    <scope>NUCLEOTIDE SEQUENCE</scope>
</reference>
<accession>A0A481Z3W9</accession>
<protein>
    <submittedName>
        <fullName evidence="1">F-box family protein</fullName>
    </submittedName>
</protein>
<organism evidence="1">
    <name type="scientific">Pithovirus LCPAC101</name>
    <dbReference type="NCBI Taxonomy" id="2506586"/>
    <lineage>
        <taxon>Viruses</taxon>
        <taxon>Pithoviruses</taxon>
    </lineage>
</organism>
<evidence type="ECO:0000313" key="1">
    <source>
        <dbReference type="EMBL" id="QBK90071.1"/>
    </source>
</evidence>
<name>A0A481Z3W9_9VIRU</name>
<sequence length="217" mass="25903">MDSSFIPEDILYEVALNSTYDDIKSICLSGNFERIICNNLIFWNKKYIKEFDSEPMLNNIKELKSIIKLFYDVNDKTKRIHKFVDQLIEEDYLGNKEYVNMTKIKKDLADILYNMTNNEFISDNFGQDIDFELIRNKHDLVIEIMDDNIGNSKSIQKIGKILHGMGEGLLDIIYSDYTDFFQNLYWGILKISNHKIYEFMYKYLYDKYYLETITNRI</sequence>